<evidence type="ECO:0000256" key="3">
    <source>
        <dbReference type="ARBA" id="ARBA00022840"/>
    </source>
</evidence>
<dbReference type="PANTHER" id="PTHR32071">
    <property type="entry name" value="TRANSCRIPTIONAL REGULATORY PROTEIN"/>
    <property type="match status" value="1"/>
</dbReference>
<sequence>MYKAMKEKLKPFFCFSVEPLDRDWQHKIHQLEEPFLFLKKHDQVYAYVSLEDLPLSTWKHPDLTVDMLRSCATPLDHIAILHPGQKDSLPLLFQILGNSITLVQNAEHDFIGYIKREEALAELFRRENSNLNFLKTLLSSIPMGIFVINQDRKIVNCNESGLKMIRSSLKQVINADAGSVFDPEHVEKVFSSGETLLNQILITDEMGVLADYSPIRGPEDKINGMIIIVQDLPMVEEMAMELEHVKDLNRDLNAILATMYDEILVVNRNGELLRHSENFISDFWGDDLKTYVGKNLLELEKEGRINSSVIRLVMEKKKKASIVQRTESGKTILAVGNPVFNEDGEIHRIIIASRDITETTQLKSELQKTKKMTRKYKQELDQLKNKGKHQYKLVYCSQKMEQVMDKVQKLKDFDSTVLILGESGVGKELIARSIYEQGNRSDQPFLTINCGAIPEELLESELFGYQKGAFTGANTNGKIGYFQQADKGVLFLDEIGELTPRLQVKLLRVLQEKEVTPVGSTRAIPVDVQIIAATNRNLESMVEEGAFREDLFYRINVIPIQVPPLRERPEDIPLLAFHFIQQLNAQYNKNYHLSPEALNLLEVYSWPGNIRELQNLIERLVVTAEDEIISAEFVHQFLNFNKKAKAKLIVNDLLPFHEAREYVEEQLILMALRKYKTTTKAAKALKISQSAVSRKYQKIMQRKGNASLR</sequence>
<proteinExistence type="predicted"/>
<dbReference type="SUPFAM" id="SSF52540">
    <property type="entry name" value="P-loop containing nucleoside triphosphate hydrolases"/>
    <property type="match status" value="1"/>
</dbReference>
<dbReference type="GO" id="GO:0005524">
    <property type="term" value="F:ATP binding"/>
    <property type="evidence" value="ECO:0007669"/>
    <property type="project" value="UniProtKB-KW"/>
</dbReference>
<dbReference type="InterPro" id="IPR025944">
    <property type="entry name" value="Sigma_54_int_dom_CS"/>
</dbReference>
<dbReference type="OrthoDB" id="9771372at2"/>
<dbReference type="RefSeq" id="WP_108025686.1">
    <property type="nucleotide sequence ID" value="NZ_QBKR01000027.1"/>
</dbReference>
<comment type="caution">
    <text evidence="10">The sequence shown here is derived from an EMBL/GenBank/DDBJ whole genome shotgun (WGS) entry which is preliminary data.</text>
</comment>
<dbReference type="InterPro" id="IPR027417">
    <property type="entry name" value="P-loop_NTPase"/>
</dbReference>
<dbReference type="GO" id="GO:0003677">
    <property type="term" value="F:DNA binding"/>
    <property type="evidence" value="ECO:0007669"/>
    <property type="project" value="UniProtKB-KW"/>
</dbReference>
<evidence type="ECO:0000313" key="11">
    <source>
        <dbReference type="Proteomes" id="UP000244240"/>
    </source>
</evidence>
<keyword evidence="4" id="KW-0805">Transcription regulation</keyword>
<gene>
    <name evidence="10" type="ORF">C8P63_12722</name>
</gene>
<dbReference type="InterPro" id="IPR000014">
    <property type="entry name" value="PAS"/>
</dbReference>
<dbReference type="PROSITE" id="PS00688">
    <property type="entry name" value="SIGMA54_INTERACT_3"/>
    <property type="match status" value="1"/>
</dbReference>
<dbReference type="InterPro" id="IPR025662">
    <property type="entry name" value="Sigma_54_int_dom_ATP-bd_1"/>
</dbReference>
<dbReference type="GO" id="GO:0006355">
    <property type="term" value="P:regulation of DNA-templated transcription"/>
    <property type="evidence" value="ECO:0007669"/>
    <property type="project" value="InterPro"/>
</dbReference>
<dbReference type="SUPFAM" id="SSF55785">
    <property type="entry name" value="PYP-like sensor domain (PAS domain)"/>
    <property type="match status" value="1"/>
</dbReference>
<dbReference type="PANTHER" id="PTHR32071:SF57">
    <property type="entry name" value="C4-DICARBOXYLATE TRANSPORT TRANSCRIPTIONAL REGULATORY PROTEIN DCTD"/>
    <property type="match status" value="1"/>
</dbReference>
<dbReference type="Pfam" id="PF25601">
    <property type="entry name" value="AAA_lid_14"/>
    <property type="match status" value="1"/>
</dbReference>
<keyword evidence="2" id="KW-0058">Aromatic hydrocarbons catabolism</keyword>
<reference evidence="10 11" key="1">
    <citation type="submission" date="2018-04" db="EMBL/GenBank/DDBJ databases">
        <title>Genomic Encyclopedia of Archaeal and Bacterial Type Strains, Phase II (KMG-II): from individual species to whole genera.</title>
        <authorList>
            <person name="Goeker M."/>
        </authorList>
    </citation>
    <scope>NUCLEOTIDE SEQUENCE [LARGE SCALE GENOMIC DNA]</scope>
    <source>
        <strain evidence="10 11">DSM 45787</strain>
    </source>
</reference>
<dbReference type="SUPFAM" id="SSF46689">
    <property type="entry name" value="Homeodomain-like"/>
    <property type="match status" value="1"/>
</dbReference>
<keyword evidence="5" id="KW-0804">Transcription</keyword>
<evidence type="ECO:0000256" key="4">
    <source>
        <dbReference type="ARBA" id="ARBA00023015"/>
    </source>
</evidence>
<dbReference type="SMART" id="SM00091">
    <property type="entry name" value="PAS"/>
    <property type="match status" value="1"/>
</dbReference>
<evidence type="ECO:0000259" key="8">
    <source>
        <dbReference type="PROSITE" id="PS50112"/>
    </source>
</evidence>
<dbReference type="Gene3D" id="3.30.450.20">
    <property type="entry name" value="PAS domain"/>
    <property type="match status" value="2"/>
</dbReference>
<dbReference type="AlphaFoldDB" id="A0A2T6BCC8"/>
<dbReference type="Gene3D" id="3.40.50.300">
    <property type="entry name" value="P-loop containing nucleotide triphosphate hydrolases"/>
    <property type="match status" value="1"/>
</dbReference>
<dbReference type="EMBL" id="QBKR01000027">
    <property type="protein sequence ID" value="PTX53702.1"/>
    <property type="molecule type" value="Genomic_DNA"/>
</dbReference>
<keyword evidence="1" id="KW-0547">Nucleotide-binding</keyword>
<evidence type="ECO:0000256" key="2">
    <source>
        <dbReference type="ARBA" id="ARBA00022797"/>
    </source>
</evidence>
<evidence type="ECO:0000259" key="7">
    <source>
        <dbReference type="PROSITE" id="PS50045"/>
    </source>
</evidence>
<dbReference type="Proteomes" id="UP000244240">
    <property type="component" value="Unassembled WGS sequence"/>
</dbReference>
<dbReference type="InterPro" id="IPR000700">
    <property type="entry name" value="PAS-assoc_C"/>
</dbReference>
<dbReference type="Pfam" id="PF13188">
    <property type="entry name" value="PAS_8"/>
    <property type="match status" value="1"/>
</dbReference>
<dbReference type="PROSITE" id="PS50045">
    <property type="entry name" value="SIGMA54_INTERACT_4"/>
    <property type="match status" value="1"/>
</dbReference>
<feature type="domain" description="PAS" evidence="8">
    <location>
        <begin position="130"/>
        <end position="204"/>
    </location>
</feature>
<dbReference type="PROSITE" id="PS00675">
    <property type="entry name" value="SIGMA54_INTERACT_1"/>
    <property type="match status" value="1"/>
</dbReference>
<dbReference type="InterPro" id="IPR058031">
    <property type="entry name" value="AAA_lid_NorR"/>
</dbReference>
<feature type="domain" description="Sigma-54 factor interaction" evidence="7">
    <location>
        <begin position="393"/>
        <end position="622"/>
    </location>
</feature>
<evidence type="ECO:0000256" key="5">
    <source>
        <dbReference type="ARBA" id="ARBA00023163"/>
    </source>
</evidence>
<dbReference type="InterPro" id="IPR030828">
    <property type="entry name" value="HTH_TyrR"/>
</dbReference>
<keyword evidence="11" id="KW-1185">Reference proteome</keyword>
<feature type="domain" description="PAC" evidence="9">
    <location>
        <begin position="316"/>
        <end position="368"/>
    </location>
</feature>
<dbReference type="SMART" id="SM00382">
    <property type="entry name" value="AAA"/>
    <property type="match status" value="1"/>
</dbReference>
<organism evidence="10 11">
    <name type="scientific">Melghirimyces profundicolus</name>
    <dbReference type="NCBI Taxonomy" id="1242148"/>
    <lineage>
        <taxon>Bacteria</taxon>
        <taxon>Bacillati</taxon>
        <taxon>Bacillota</taxon>
        <taxon>Bacilli</taxon>
        <taxon>Bacillales</taxon>
        <taxon>Thermoactinomycetaceae</taxon>
        <taxon>Melghirimyces</taxon>
    </lineage>
</organism>
<dbReference type="InterPro" id="IPR035965">
    <property type="entry name" value="PAS-like_dom_sf"/>
</dbReference>
<dbReference type="PROSITE" id="PS50112">
    <property type="entry name" value="PAS"/>
    <property type="match status" value="1"/>
</dbReference>
<dbReference type="Pfam" id="PF18024">
    <property type="entry name" value="HTH_50"/>
    <property type="match status" value="1"/>
</dbReference>
<accession>A0A2T6BCC8</accession>
<dbReference type="CDD" id="cd00009">
    <property type="entry name" value="AAA"/>
    <property type="match status" value="1"/>
</dbReference>
<keyword evidence="3" id="KW-0067">ATP-binding</keyword>
<dbReference type="InterPro" id="IPR009057">
    <property type="entry name" value="Homeodomain-like_sf"/>
</dbReference>
<dbReference type="CDD" id="cd00130">
    <property type="entry name" value="PAS"/>
    <property type="match status" value="1"/>
</dbReference>
<dbReference type="FunFam" id="3.40.50.300:FF:000006">
    <property type="entry name" value="DNA-binding transcriptional regulator NtrC"/>
    <property type="match status" value="1"/>
</dbReference>
<evidence type="ECO:0000256" key="1">
    <source>
        <dbReference type="ARBA" id="ARBA00022741"/>
    </source>
</evidence>
<evidence type="ECO:0000259" key="9">
    <source>
        <dbReference type="PROSITE" id="PS50113"/>
    </source>
</evidence>
<dbReference type="PROSITE" id="PS50113">
    <property type="entry name" value="PAC"/>
    <property type="match status" value="1"/>
</dbReference>
<dbReference type="InterPro" id="IPR002078">
    <property type="entry name" value="Sigma_54_int"/>
</dbReference>
<evidence type="ECO:0000256" key="6">
    <source>
        <dbReference type="ARBA" id="ARBA00029500"/>
    </source>
</evidence>
<dbReference type="Gene3D" id="1.10.10.60">
    <property type="entry name" value="Homeodomain-like"/>
    <property type="match status" value="1"/>
</dbReference>
<dbReference type="Pfam" id="PF13426">
    <property type="entry name" value="PAS_9"/>
    <property type="match status" value="1"/>
</dbReference>
<dbReference type="Pfam" id="PF00158">
    <property type="entry name" value="Sigma54_activat"/>
    <property type="match status" value="1"/>
</dbReference>
<dbReference type="Gene3D" id="1.10.8.60">
    <property type="match status" value="1"/>
</dbReference>
<protein>
    <recommendedName>
        <fullName evidence="6">HTH-type transcriptional regulatory protein TyrR</fullName>
    </recommendedName>
</protein>
<name>A0A2T6BCC8_9BACL</name>
<evidence type="ECO:0000313" key="10">
    <source>
        <dbReference type="EMBL" id="PTX53702.1"/>
    </source>
</evidence>
<dbReference type="InterPro" id="IPR003593">
    <property type="entry name" value="AAA+_ATPase"/>
</dbReference>